<dbReference type="OrthoDB" id="67700at2759"/>
<dbReference type="EMBL" id="CP097510">
    <property type="protein sequence ID" value="URE36006.1"/>
    <property type="molecule type" value="Genomic_DNA"/>
</dbReference>
<organism evidence="1 2">
    <name type="scientific">Musa troglodytarum</name>
    <name type="common">fe'i banana</name>
    <dbReference type="NCBI Taxonomy" id="320322"/>
    <lineage>
        <taxon>Eukaryota</taxon>
        <taxon>Viridiplantae</taxon>
        <taxon>Streptophyta</taxon>
        <taxon>Embryophyta</taxon>
        <taxon>Tracheophyta</taxon>
        <taxon>Spermatophyta</taxon>
        <taxon>Magnoliopsida</taxon>
        <taxon>Liliopsida</taxon>
        <taxon>Zingiberales</taxon>
        <taxon>Musaceae</taxon>
        <taxon>Musa</taxon>
    </lineage>
</organism>
<evidence type="ECO:0000313" key="2">
    <source>
        <dbReference type="Proteomes" id="UP001055439"/>
    </source>
</evidence>
<protein>
    <submittedName>
        <fullName evidence="1">Multiple C2 and transmembrane domain-containing protein</fullName>
    </submittedName>
</protein>
<keyword evidence="2" id="KW-1185">Reference proteome</keyword>
<name>A0A9E7L0F1_9LILI</name>
<dbReference type="AlphaFoldDB" id="A0A9E7L0F1"/>
<evidence type="ECO:0000313" key="1">
    <source>
        <dbReference type="EMBL" id="URE36006.1"/>
    </source>
</evidence>
<sequence length="118" mass="13113">MRLEEWQLGAVRSKAPKKVPRKSDGRTAIPLFYSNMQNKALREGSSFQAALRLGRREFAGLTSSSKVRKSSFGTTVPSCFSTSRAIAWTSTSVESDSIVIKKPTIKPLQMKIVPKMLH</sequence>
<reference evidence="1" key="1">
    <citation type="submission" date="2022-05" db="EMBL/GenBank/DDBJ databases">
        <title>The Musa troglodytarum L. genome provides insights into the mechanism of non-climacteric behaviour and enrichment of carotenoids.</title>
        <authorList>
            <person name="Wang J."/>
        </authorList>
    </citation>
    <scope>NUCLEOTIDE SEQUENCE</scope>
    <source>
        <tissue evidence="1">Leaf</tissue>
    </source>
</reference>
<dbReference type="Proteomes" id="UP001055439">
    <property type="component" value="Chromosome 8"/>
</dbReference>
<keyword evidence="1" id="KW-0812">Transmembrane</keyword>
<accession>A0A9E7L0F1</accession>
<keyword evidence="1" id="KW-0472">Membrane</keyword>
<gene>
    <name evidence="1" type="ORF">MUK42_03428</name>
</gene>
<proteinExistence type="predicted"/>